<dbReference type="PROSITE" id="PS51904">
    <property type="entry name" value="GLYCOSYL_HYDROL_F25_2"/>
    <property type="match status" value="1"/>
</dbReference>
<dbReference type="GO" id="GO:0045087">
    <property type="term" value="P:innate immune response"/>
    <property type="evidence" value="ECO:0000318"/>
    <property type="project" value="GO_Central"/>
</dbReference>
<keyword evidence="2" id="KW-0732">Signal</keyword>
<organism evidence="3 4">
    <name type="scientific">Pristionchus pacificus</name>
    <name type="common">Parasitic nematode worm</name>
    <dbReference type="NCBI Taxonomy" id="54126"/>
    <lineage>
        <taxon>Eukaryota</taxon>
        <taxon>Metazoa</taxon>
        <taxon>Ecdysozoa</taxon>
        <taxon>Nematoda</taxon>
        <taxon>Chromadorea</taxon>
        <taxon>Rhabditida</taxon>
        <taxon>Rhabditina</taxon>
        <taxon>Diplogasteromorpha</taxon>
        <taxon>Diplogasteroidea</taxon>
        <taxon>Neodiplogasteridae</taxon>
        <taxon>Pristionchus</taxon>
    </lineage>
</organism>
<dbReference type="InterPro" id="IPR002053">
    <property type="entry name" value="Glyco_hydro_25"/>
</dbReference>
<dbReference type="OrthoDB" id="2251794at2759"/>
<accession>A0A8R1YWT4</accession>
<reference evidence="4" key="1">
    <citation type="journal article" date="2008" name="Nat. Genet.">
        <title>The Pristionchus pacificus genome provides a unique perspective on nematode lifestyle and parasitism.</title>
        <authorList>
            <person name="Dieterich C."/>
            <person name="Clifton S.W."/>
            <person name="Schuster L.N."/>
            <person name="Chinwalla A."/>
            <person name="Delehaunty K."/>
            <person name="Dinkelacker I."/>
            <person name="Fulton L."/>
            <person name="Fulton R."/>
            <person name="Godfrey J."/>
            <person name="Minx P."/>
            <person name="Mitreva M."/>
            <person name="Roeseler W."/>
            <person name="Tian H."/>
            <person name="Witte H."/>
            <person name="Yang S.P."/>
            <person name="Wilson R.K."/>
            <person name="Sommer R.J."/>
        </authorList>
    </citation>
    <scope>NUCLEOTIDE SEQUENCE [LARGE SCALE GENOMIC DNA]</scope>
    <source>
        <strain evidence="4">PS312</strain>
    </source>
</reference>
<dbReference type="PANTHER" id="PTHR23208">
    <property type="entry name" value="LYSOZYME PROTEIN"/>
    <property type="match status" value="1"/>
</dbReference>
<dbReference type="GO" id="GO:0003796">
    <property type="term" value="F:lysozyme activity"/>
    <property type="evidence" value="ECO:0007669"/>
    <property type="project" value="InterPro"/>
</dbReference>
<dbReference type="Pfam" id="PF01183">
    <property type="entry name" value="Glyco_hydro_25"/>
    <property type="match status" value="1"/>
</dbReference>
<name>A0A2A6D2V7_PRIPA</name>
<proteinExistence type="inferred from homology"/>
<accession>A0A2A6D2V7</accession>
<dbReference type="GO" id="GO:0016998">
    <property type="term" value="P:cell wall macromolecule catabolic process"/>
    <property type="evidence" value="ECO:0007669"/>
    <property type="project" value="InterPro"/>
</dbReference>
<dbReference type="InterPro" id="IPR051595">
    <property type="entry name" value="GH25_Enzymes"/>
</dbReference>
<sequence>MNRSVLVFLALEVAYSTATLGIDTISAISTSGFQCLHSNNYAFYIGRVGQSMANVDAYLFPCHSSGCGSAKQQVSDTVNALRNGGAKFGTLWLDVEIYNWGSDLKANQQFILDMVAQCKSMGVTVGIYTNNNNWQNIVGIDWAGVSAYPLWWANYNGAANFNNFKPFGGWSKPAIHQYSGDVKGPCSVGNVDMNWYP</sequence>
<dbReference type="GO" id="GO:0007165">
    <property type="term" value="P:signal transduction"/>
    <property type="evidence" value="ECO:0000318"/>
    <property type="project" value="GO_Central"/>
</dbReference>
<dbReference type="Gene3D" id="3.20.20.80">
    <property type="entry name" value="Glycosidases"/>
    <property type="match status" value="1"/>
</dbReference>
<evidence type="ECO:0000256" key="1">
    <source>
        <dbReference type="ARBA" id="ARBA00010646"/>
    </source>
</evidence>
<dbReference type="InterPro" id="IPR017853">
    <property type="entry name" value="GH"/>
</dbReference>
<dbReference type="EnsemblMetazoa" id="PPA42362.1">
    <property type="protein sequence ID" value="PPA42362.1"/>
    <property type="gene ID" value="WBGene00280731"/>
</dbReference>
<evidence type="ECO:0000313" key="4">
    <source>
        <dbReference type="Proteomes" id="UP000005239"/>
    </source>
</evidence>
<dbReference type="Proteomes" id="UP000005239">
    <property type="component" value="Unassembled WGS sequence"/>
</dbReference>
<dbReference type="AlphaFoldDB" id="A0A2A6D2V7"/>
<protein>
    <submittedName>
        <fullName evidence="3">Uncharacterized protein</fullName>
    </submittedName>
</protein>
<evidence type="ECO:0000256" key="2">
    <source>
        <dbReference type="ARBA" id="ARBA00022729"/>
    </source>
</evidence>
<comment type="similarity">
    <text evidence="1">Belongs to the glycosyl hydrolase 25 family.</text>
</comment>
<gene>
    <name evidence="3" type="primary">WBGene00280731</name>
</gene>
<keyword evidence="4" id="KW-1185">Reference proteome</keyword>
<reference evidence="3" key="2">
    <citation type="submission" date="2022-06" db="UniProtKB">
        <authorList>
            <consortium name="EnsemblMetazoa"/>
        </authorList>
    </citation>
    <scope>IDENTIFICATION</scope>
    <source>
        <strain evidence="3">PS312</strain>
    </source>
</reference>
<dbReference type="GO" id="GO:0009253">
    <property type="term" value="P:peptidoglycan catabolic process"/>
    <property type="evidence" value="ECO:0007669"/>
    <property type="project" value="InterPro"/>
</dbReference>
<evidence type="ECO:0000313" key="3">
    <source>
        <dbReference type="EnsemblMetazoa" id="PPA42362.1"/>
    </source>
</evidence>
<dbReference type="PANTHER" id="PTHR23208:SF36">
    <property type="entry name" value="LYSOZYME-RELATED"/>
    <property type="match status" value="1"/>
</dbReference>
<dbReference type="SUPFAM" id="SSF51445">
    <property type="entry name" value="(Trans)glycosidases"/>
    <property type="match status" value="1"/>
</dbReference>